<keyword evidence="14" id="KW-1185">Reference proteome</keyword>
<evidence type="ECO:0000256" key="3">
    <source>
        <dbReference type="ARBA" id="ARBA00011123"/>
    </source>
</evidence>
<evidence type="ECO:0000256" key="7">
    <source>
        <dbReference type="ARBA" id="ARBA00022741"/>
    </source>
</evidence>
<dbReference type="Pfam" id="PF01425">
    <property type="entry name" value="Amidase"/>
    <property type="match status" value="1"/>
</dbReference>
<keyword evidence="6 11" id="KW-0436">Ligase</keyword>
<dbReference type="EMBL" id="JACIDU010000004">
    <property type="protein sequence ID" value="MBB4102840.1"/>
    <property type="molecule type" value="Genomic_DNA"/>
</dbReference>
<dbReference type="NCBIfam" id="TIGR00132">
    <property type="entry name" value="gatA"/>
    <property type="match status" value="1"/>
</dbReference>
<reference evidence="13 14" key="1">
    <citation type="submission" date="2020-08" db="EMBL/GenBank/DDBJ databases">
        <title>Genomic Encyclopedia of Type Strains, Phase IV (KMG-IV): sequencing the most valuable type-strain genomes for metagenomic binning, comparative biology and taxonomic classification.</title>
        <authorList>
            <person name="Goeker M."/>
        </authorList>
    </citation>
    <scope>NUCLEOTIDE SEQUENCE [LARGE SCALE GENOMIC DNA]</scope>
    <source>
        <strain evidence="13 14">DSM 26385</strain>
    </source>
</reference>
<dbReference type="PANTHER" id="PTHR11895">
    <property type="entry name" value="TRANSAMIDASE"/>
    <property type="match status" value="1"/>
</dbReference>
<dbReference type="PANTHER" id="PTHR11895:SF151">
    <property type="entry name" value="GLUTAMYL-TRNA(GLN) AMIDOTRANSFERASE SUBUNIT A"/>
    <property type="match status" value="1"/>
</dbReference>
<dbReference type="GO" id="GO:0050567">
    <property type="term" value="F:glutaminyl-tRNA synthase (glutamine-hydrolyzing) activity"/>
    <property type="evidence" value="ECO:0007669"/>
    <property type="project" value="UniProtKB-UniRule"/>
</dbReference>
<evidence type="ECO:0000256" key="4">
    <source>
        <dbReference type="ARBA" id="ARBA00012739"/>
    </source>
</evidence>
<comment type="function">
    <text evidence="11">Allows the formation of correctly charged Gln-tRNA(Gln) through the transamidation of misacylated Glu-tRNA(Gln) in organisms which lack glutaminyl-tRNA synthetase. The reaction takes place in the presence of glutamine and ATP through an activated gamma-phospho-Glu-tRNA(Gln).</text>
</comment>
<comment type="subunit">
    <text evidence="3 11">Heterotrimer of A, B and C subunits.</text>
</comment>
<dbReference type="GO" id="GO:0005524">
    <property type="term" value="F:ATP binding"/>
    <property type="evidence" value="ECO:0007669"/>
    <property type="project" value="UniProtKB-KW"/>
</dbReference>
<evidence type="ECO:0000313" key="14">
    <source>
        <dbReference type="Proteomes" id="UP000584824"/>
    </source>
</evidence>
<dbReference type="InterPro" id="IPR036928">
    <property type="entry name" value="AS_sf"/>
</dbReference>
<evidence type="ECO:0000256" key="9">
    <source>
        <dbReference type="ARBA" id="ARBA00022917"/>
    </source>
</evidence>
<dbReference type="AlphaFoldDB" id="A0A7W6K0B8"/>
<proteinExistence type="inferred from homology"/>
<dbReference type="Proteomes" id="UP000584824">
    <property type="component" value="Unassembled WGS sequence"/>
</dbReference>
<gene>
    <name evidence="11" type="primary">gatA</name>
    <name evidence="13" type="ORF">GGQ66_001383</name>
</gene>
<feature type="domain" description="Amidase" evidence="12">
    <location>
        <begin position="25"/>
        <end position="473"/>
    </location>
</feature>
<dbReference type="EC" id="6.3.5.7" evidence="4 11"/>
<dbReference type="InterPro" id="IPR000120">
    <property type="entry name" value="Amidase"/>
</dbReference>
<keyword evidence="8 11" id="KW-0067">ATP-binding</keyword>
<evidence type="ECO:0000256" key="8">
    <source>
        <dbReference type="ARBA" id="ARBA00022840"/>
    </source>
</evidence>
<comment type="similarity">
    <text evidence="2 11">Belongs to the amidase family. GatA subfamily.</text>
</comment>
<comment type="caution">
    <text evidence="13">The sequence shown here is derived from an EMBL/GenBank/DDBJ whole genome shotgun (WGS) entry which is preliminary data.</text>
</comment>
<accession>A0A7W6K0B8</accession>
<organism evidence="13 14">
    <name type="scientific">Allorhizobium borbori</name>
    <dbReference type="NCBI Taxonomy" id="485907"/>
    <lineage>
        <taxon>Bacteria</taxon>
        <taxon>Pseudomonadati</taxon>
        <taxon>Pseudomonadota</taxon>
        <taxon>Alphaproteobacteria</taxon>
        <taxon>Hyphomicrobiales</taxon>
        <taxon>Rhizobiaceae</taxon>
        <taxon>Rhizobium/Agrobacterium group</taxon>
        <taxon>Allorhizobium</taxon>
    </lineage>
</organism>
<protein>
    <recommendedName>
        <fullName evidence="5 11">Glutamyl-tRNA(Gln) amidotransferase subunit A</fullName>
        <shortName evidence="11">Glu-ADT subunit A</shortName>
        <ecNumber evidence="4 11">6.3.5.7</ecNumber>
    </recommendedName>
</protein>
<comment type="catalytic activity">
    <reaction evidence="10 11">
        <text>L-glutamyl-tRNA(Gln) + L-glutamine + ATP + H2O = L-glutaminyl-tRNA(Gln) + L-glutamate + ADP + phosphate + H(+)</text>
        <dbReference type="Rhea" id="RHEA:17521"/>
        <dbReference type="Rhea" id="RHEA-COMP:9681"/>
        <dbReference type="Rhea" id="RHEA-COMP:9684"/>
        <dbReference type="ChEBI" id="CHEBI:15377"/>
        <dbReference type="ChEBI" id="CHEBI:15378"/>
        <dbReference type="ChEBI" id="CHEBI:29985"/>
        <dbReference type="ChEBI" id="CHEBI:30616"/>
        <dbReference type="ChEBI" id="CHEBI:43474"/>
        <dbReference type="ChEBI" id="CHEBI:58359"/>
        <dbReference type="ChEBI" id="CHEBI:78520"/>
        <dbReference type="ChEBI" id="CHEBI:78521"/>
        <dbReference type="ChEBI" id="CHEBI:456216"/>
        <dbReference type="EC" id="6.3.5.7"/>
    </reaction>
</comment>
<dbReference type="GO" id="GO:0030956">
    <property type="term" value="C:glutamyl-tRNA(Gln) amidotransferase complex"/>
    <property type="evidence" value="ECO:0007669"/>
    <property type="project" value="InterPro"/>
</dbReference>
<dbReference type="SUPFAM" id="SSF75304">
    <property type="entry name" value="Amidase signature (AS) enzymes"/>
    <property type="match status" value="1"/>
</dbReference>
<evidence type="ECO:0000256" key="6">
    <source>
        <dbReference type="ARBA" id="ARBA00022598"/>
    </source>
</evidence>
<dbReference type="GO" id="GO:0006412">
    <property type="term" value="P:translation"/>
    <property type="evidence" value="ECO:0007669"/>
    <property type="project" value="UniProtKB-UniRule"/>
</dbReference>
<dbReference type="Gene3D" id="3.90.1300.10">
    <property type="entry name" value="Amidase signature (AS) domain"/>
    <property type="match status" value="1"/>
</dbReference>
<dbReference type="PROSITE" id="PS00571">
    <property type="entry name" value="AMIDASES"/>
    <property type="match status" value="1"/>
</dbReference>
<evidence type="ECO:0000256" key="2">
    <source>
        <dbReference type="ARBA" id="ARBA00008069"/>
    </source>
</evidence>
<dbReference type="HAMAP" id="MF_00120">
    <property type="entry name" value="GatA"/>
    <property type="match status" value="1"/>
</dbReference>
<evidence type="ECO:0000256" key="5">
    <source>
        <dbReference type="ARBA" id="ARBA00014428"/>
    </source>
</evidence>
<evidence type="ECO:0000259" key="12">
    <source>
        <dbReference type="Pfam" id="PF01425"/>
    </source>
</evidence>
<dbReference type="InterPro" id="IPR004412">
    <property type="entry name" value="GatA"/>
</dbReference>
<feature type="active site" description="Charge relay system" evidence="11">
    <location>
        <position position="159"/>
    </location>
</feature>
<evidence type="ECO:0000256" key="1">
    <source>
        <dbReference type="ARBA" id="ARBA00003871"/>
    </source>
</evidence>
<keyword evidence="7 11" id="KW-0547">Nucleotide-binding</keyword>
<name>A0A7W6K0B8_9HYPH</name>
<sequence>MTELTSLTIAEARDKLKAKAFSALELTEAYIAAIDDANEKINAYVAVTPEKAREMAKASDARIAAGKAGALEGIPVGVKDLFATEGVHTQACSHVLDGFKPRYESTVTQNLWNDGAVMLGKLNMDEFAMGSSNETSYYGNVINPWRETGSDRALVPGGSSGGSAAAVAAHLCAGATATDTGGSIRQPAAFTGTVGIKPTYGRCSRWGIVSYASSLDQAGPIARDVRDAAILLKSMASVDAKDTTSVDLPVPDYEAAIGQSLKGLKIGIPREYRVEGMPEEIEKMWNQGIAWLKAAGAEIVDISLPHTKYALPAYYIVAPAEASSNLARYDGVRYGLRVDGKDIADMYEKTRAAGFGMEVKRRILIGTYVLSAGYYDAYYLKAQKVRTLIKRDFENVFHDGVDAVLAPITPSSAFAIGDEELAADPVKMYLQDVFTITVNMAGLPGLSVPAGLDSKGLPLGLQLIGKPFEEETLFKTAYAIEQAAGKFTPAKWW</sequence>
<keyword evidence="9 11" id="KW-0648">Protein biosynthesis</keyword>
<feature type="active site" description="Acyl-ester intermediate" evidence="11">
    <location>
        <position position="183"/>
    </location>
</feature>
<evidence type="ECO:0000313" key="13">
    <source>
        <dbReference type="EMBL" id="MBB4102840.1"/>
    </source>
</evidence>
<evidence type="ECO:0000256" key="11">
    <source>
        <dbReference type="HAMAP-Rule" id="MF_00120"/>
    </source>
</evidence>
<dbReference type="RefSeq" id="WP_183790806.1">
    <property type="nucleotide sequence ID" value="NZ_JACIDU010000004.1"/>
</dbReference>
<dbReference type="InterPro" id="IPR020556">
    <property type="entry name" value="Amidase_CS"/>
</dbReference>
<dbReference type="GO" id="GO:0016740">
    <property type="term" value="F:transferase activity"/>
    <property type="evidence" value="ECO:0007669"/>
    <property type="project" value="UniProtKB-KW"/>
</dbReference>
<comment type="function">
    <text evidence="1">Hydrolyzes indole-3-acetamide (IAM) into indole-3-acetic acid (IAA).</text>
</comment>
<keyword evidence="13" id="KW-0808">Transferase</keyword>
<dbReference type="InterPro" id="IPR023631">
    <property type="entry name" value="Amidase_dom"/>
</dbReference>
<evidence type="ECO:0000256" key="10">
    <source>
        <dbReference type="ARBA" id="ARBA00047407"/>
    </source>
</evidence>
<feature type="active site" description="Charge relay system" evidence="11">
    <location>
        <position position="79"/>
    </location>
</feature>